<organism evidence="9 10">
    <name type="scientific">Rhodamnia argentea</name>
    <dbReference type="NCBI Taxonomy" id="178133"/>
    <lineage>
        <taxon>Eukaryota</taxon>
        <taxon>Viridiplantae</taxon>
        <taxon>Streptophyta</taxon>
        <taxon>Embryophyta</taxon>
        <taxon>Tracheophyta</taxon>
        <taxon>Spermatophyta</taxon>
        <taxon>Magnoliopsida</taxon>
        <taxon>eudicotyledons</taxon>
        <taxon>Gunneridae</taxon>
        <taxon>Pentapetalae</taxon>
        <taxon>rosids</taxon>
        <taxon>malvids</taxon>
        <taxon>Myrtales</taxon>
        <taxon>Myrtaceae</taxon>
        <taxon>Myrtoideae</taxon>
        <taxon>Myrteae</taxon>
        <taxon>Australasian group</taxon>
        <taxon>Rhodamnia</taxon>
    </lineage>
</organism>
<evidence type="ECO:0000313" key="9">
    <source>
        <dbReference type="Proteomes" id="UP000827889"/>
    </source>
</evidence>
<evidence type="ECO:0000256" key="3">
    <source>
        <dbReference type="ARBA" id="ARBA00023015"/>
    </source>
</evidence>
<evidence type="ECO:0000256" key="2">
    <source>
        <dbReference type="ARBA" id="ARBA00022491"/>
    </source>
</evidence>
<keyword evidence="3 6" id="KW-0805">Transcription regulation</keyword>
<evidence type="ECO:0000256" key="5">
    <source>
        <dbReference type="ARBA" id="ARBA00023242"/>
    </source>
</evidence>
<gene>
    <name evidence="10" type="primary">LOC115740740</name>
</gene>
<proteinExistence type="predicted"/>
<comment type="function">
    <text evidence="6">Transcriptional repressor that regulates multiple aspects of plant growth and development.</text>
</comment>
<sequence>MENRLKLRISRMFHSSFGSCKPRPAAALSDVVESSRLVDQQSRRSFRSDPTEPLLPHKPRRPPPSICRPQENQPAVDDACIVPAKAARDRPRQKLSGRDLRNGRFCPPTSPVSPLVRPFPGGFRDEYYHWHLHPHRGRRGGFEECRKKNVIKKTKSNSKKGSGNATAATCPLSLSSSSLSTYYDGDLFSSDDEREDDGTETLFSSRSLSSDSSESQRHSRLIRRPSSRRRRRRRRATGADVMPLGKNDDGNMKGSFAVVKRSSDPYGDFRTSMVEMIVERQMFSAKDLERLLNCFLSLNSHHHHKIIVQVFTEIYEALFSNWC</sequence>
<accession>A0A8B8P5X5</accession>
<dbReference type="Proteomes" id="UP000827889">
    <property type="component" value="Chromosome 4"/>
</dbReference>
<dbReference type="GO" id="GO:0005634">
    <property type="term" value="C:nucleus"/>
    <property type="evidence" value="ECO:0007669"/>
    <property type="project" value="UniProtKB-SubCell"/>
</dbReference>
<feature type="region of interest" description="Disordered" evidence="7">
    <location>
        <begin position="20"/>
        <end position="74"/>
    </location>
</feature>
<dbReference type="InterPro" id="IPR006458">
    <property type="entry name" value="Ovate_C"/>
</dbReference>
<dbReference type="NCBIfam" id="TIGR01568">
    <property type="entry name" value="A_thal_3678"/>
    <property type="match status" value="1"/>
</dbReference>
<feature type="compositionally biased region" description="Acidic residues" evidence="7">
    <location>
        <begin position="189"/>
        <end position="199"/>
    </location>
</feature>
<dbReference type="GeneID" id="115740740"/>
<evidence type="ECO:0000256" key="4">
    <source>
        <dbReference type="ARBA" id="ARBA00023163"/>
    </source>
</evidence>
<dbReference type="PANTHER" id="PTHR33057">
    <property type="entry name" value="TRANSCRIPTION REPRESSOR OFP7-RELATED"/>
    <property type="match status" value="1"/>
</dbReference>
<evidence type="ECO:0000259" key="8">
    <source>
        <dbReference type="PROSITE" id="PS51754"/>
    </source>
</evidence>
<name>A0A8B8P5X5_9MYRT</name>
<keyword evidence="5 6" id="KW-0539">Nucleus</keyword>
<dbReference type="RefSeq" id="XP_030530182.2">
    <property type="nucleotide sequence ID" value="XM_030674322.2"/>
</dbReference>
<dbReference type="KEGG" id="rarg:115740740"/>
<evidence type="ECO:0000313" key="10">
    <source>
        <dbReference type="RefSeq" id="XP_030530182.2"/>
    </source>
</evidence>
<keyword evidence="9" id="KW-1185">Reference proteome</keyword>
<feature type="region of interest" description="Disordered" evidence="7">
    <location>
        <begin position="87"/>
        <end position="109"/>
    </location>
</feature>
<dbReference type="PROSITE" id="PS51754">
    <property type="entry name" value="OVATE"/>
    <property type="match status" value="1"/>
</dbReference>
<feature type="domain" description="OVATE" evidence="8">
    <location>
        <begin position="258"/>
        <end position="317"/>
    </location>
</feature>
<evidence type="ECO:0000256" key="7">
    <source>
        <dbReference type="SAM" id="MobiDB-lite"/>
    </source>
</evidence>
<keyword evidence="2 6" id="KW-0678">Repressor</keyword>
<reference evidence="10" key="1">
    <citation type="submission" date="2025-08" db="UniProtKB">
        <authorList>
            <consortium name="RefSeq"/>
        </authorList>
    </citation>
    <scope>IDENTIFICATION</scope>
    <source>
        <tissue evidence="10">Leaf</tissue>
    </source>
</reference>
<evidence type="ECO:0000256" key="1">
    <source>
        <dbReference type="ARBA" id="ARBA00004123"/>
    </source>
</evidence>
<dbReference type="InterPro" id="IPR038933">
    <property type="entry name" value="Ovate"/>
</dbReference>
<evidence type="ECO:0000256" key="6">
    <source>
        <dbReference type="RuleBase" id="RU367028"/>
    </source>
</evidence>
<dbReference type="PANTHER" id="PTHR33057:SF17">
    <property type="entry name" value="TRANSCRIPTION REPRESSOR OFP8"/>
    <property type="match status" value="1"/>
</dbReference>
<comment type="subcellular location">
    <subcellularLocation>
        <location evidence="1 6">Nucleus</location>
    </subcellularLocation>
</comment>
<dbReference type="GO" id="GO:0045892">
    <property type="term" value="P:negative regulation of DNA-templated transcription"/>
    <property type="evidence" value="ECO:0007669"/>
    <property type="project" value="UniProtKB-UniRule"/>
</dbReference>
<protein>
    <recommendedName>
        <fullName evidence="6">Transcription repressor</fullName>
    </recommendedName>
    <alternativeName>
        <fullName evidence="6">Ovate family protein</fullName>
    </alternativeName>
</protein>
<feature type="compositionally biased region" description="Basic residues" evidence="7">
    <location>
        <begin position="218"/>
        <end position="236"/>
    </location>
</feature>
<keyword evidence="4 6" id="KW-0804">Transcription</keyword>
<feature type="compositionally biased region" description="Low complexity" evidence="7">
    <location>
        <begin position="202"/>
        <end position="213"/>
    </location>
</feature>
<dbReference type="Pfam" id="PF04844">
    <property type="entry name" value="Ovate"/>
    <property type="match status" value="1"/>
</dbReference>
<dbReference type="AlphaFoldDB" id="A0A8B8P5X5"/>
<feature type="compositionally biased region" description="Basic and acidic residues" evidence="7">
    <location>
        <begin position="87"/>
        <end position="102"/>
    </location>
</feature>
<feature type="region of interest" description="Disordered" evidence="7">
    <location>
        <begin position="189"/>
        <end position="247"/>
    </location>
</feature>